<feature type="repeat" description="WD" evidence="3">
    <location>
        <begin position="241"/>
        <end position="291"/>
    </location>
</feature>
<dbReference type="EMBL" id="CP045890">
    <property type="protein sequence ID" value="QQP56971.1"/>
    <property type="molecule type" value="Genomic_DNA"/>
</dbReference>
<evidence type="ECO:0000259" key="4">
    <source>
        <dbReference type="SMART" id="SM00500"/>
    </source>
</evidence>
<keyword evidence="6" id="KW-1185">Reference proteome</keyword>
<dbReference type="FunFam" id="2.130.10.10:FF:001211">
    <property type="entry name" value="CBN-PRP-4 protein"/>
    <property type="match status" value="1"/>
</dbReference>
<dbReference type="InterPro" id="IPR036322">
    <property type="entry name" value="WD40_repeat_dom_sf"/>
</dbReference>
<feature type="repeat" description="WD" evidence="3">
    <location>
        <begin position="199"/>
        <end position="240"/>
    </location>
</feature>
<dbReference type="FunFam" id="2.130.10.10:FF:000443">
    <property type="entry name" value="U4/U6 small nuclear ribonucleoprotein Prp4"/>
    <property type="match status" value="1"/>
</dbReference>
<dbReference type="GO" id="GO:0046540">
    <property type="term" value="C:U4/U6 x U5 tri-snRNP complex"/>
    <property type="evidence" value="ECO:0007669"/>
    <property type="project" value="TreeGrafter"/>
</dbReference>
<evidence type="ECO:0000256" key="3">
    <source>
        <dbReference type="PROSITE-ProRule" id="PRU00221"/>
    </source>
</evidence>
<feature type="repeat" description="WD" evidence="3">
    <location>
        <begin position="334"/>
        <end position="375"/>
    </location>
</feature>
<dbReference type="InterPro" id="IPR014906">
    <property type="entry name" value="PRP4-like"/>
</dbReference>
<organism evidence="5 6">
    <name type="scientific">Caligus rogercresseyi</name>
    <name type="common">Sea louse</name>
    <dbReference type="NCBI Taxonomy" id="217165"/>
    <lineage>
        <taxon>Eukaryota</taxon>
        <taxon>Metazoa</taxon>
        <taxon>Ecdysozoa</taxon>
        <taxon>Arthropoda</taxon>
        <taxon>Crustacea</taxon>
        <taxon>Multicrustacea</taxon>
        <taxon>Hexanauplia</taxon>
        <taxon>Copepoda</taxon>
        <taxon>Siphonostomatoida</taxon>
        <taxon>Caligidae</taxon>
        <taxon>Caligus</taxon>
    </lineage>
</organism>
<dbReference type="Pfam" id="PF08799">
    <property type="entry name" value="PRP4"/>
    <property type="match status" value="1"/>
</dbReference>
<dbReference type="InterPro" id="IPR020472">
    <property type="entry name" value="WD40_PAC1"/>
</dbReference>
<keyword evidence="2" id="KW-0677">Repeat</keyword>
<evidence type="ECO:0000313" key="6">
    <source>
        <dbReference type="Proteomes" id="UP000595437"/>
    </source>
</evidence>
<sequence length="497" mass="55689">MSDDEDLAYVKRSKLVHFGSLAENPGSVSSGGIVSQSSEYLPLSRVENGGEDDGKQEILAEFERRKRARSIAVPTDDEEIKRDLRTLGEPICLFGEGPADRRNRLREFLSEFGADAVSKRRDEAITEKEHEESTWYHEGPPSLRVARNWIAKYSLGQAKERIARLKAEESARLKEEALEMARTQDIQKRLKSLDVIASQIADSRPISTVTFSPNSELLLTGSWSGLCKLWSVPDCKEIRTLRGHSSNIGCIVFHPQATLPGHADSEPSMASCAQDGTVKLWNLESEEPIADIEGHDARVSHCAYHPSGRFLATCVYDNSWRLWDLEQLEEVLHQEGHSKPVHCIAFQNDGSLALTGGMDSFGRIWDLRTGQCIMFLEGHLKGIIGVDWSSDGYHCATGSSDNACKVWDLRKRKIEYTIPAHTNVVSNVVFDEDYLLTSSYDGTAKLWARKTWQPLGALKGHDLRLMDCAISPDRAYIATCSYDRTFKLWSTALKQKL</sequence>
<proteinExistence type="predicted"/>
<dbReference type="SMART" id="SM00320">
    <property type="entry name" value="WD40"/>
    <property type="match status" value="7"/>
</dbReference>
<dbReference type="InterPro" id="IPR019775">
    <property type="entry name" value="WD40_repeat_CS"/>
</dbReference>
<feature type="repeat" description="WD" evidence="3">
    <location>
        <begin position="292"/>
        <end position="333"/>
    </location>
</feature>
<evidence type="ECO:0000313" key="5">
    <source>
        <dbReference type="EMBL" id="QQP56971.1"/>
    </source>
</evidence>
<feature type="repeat" description="WD" evidence="3">
    <location>
        <begin position="458"/>
        <end position="497"/>
    </location>
</feature>
<evidence type="ECO:0000256" key="1">
    <source>
        <dbReference type="ARBA" id="ARBA00022574"/>
    </source>
</evidence>
<dbReference type="InterPro" id="IPR001680">
    <property type="entry name" value="WD40_rpt"/>
</dbReference>
<dbReference type="PRINTS" id="PR00320">
    <property type="entry name" value="GPROTEINBRPT"/>
</dbReference>
<dbReference type="PROSITE" id="PS50082">
    <property type="entry name" value="WD_REPEATS_2"/>
    <property type="match status" value="7"/>
</dbReference>
<evidence type="ECO:0000256" key="2">
    <source>
        <dbReference type="ARBA" id="ARBA00022737"/>
    </source>
</evidence>
<dbReference type="Pfam" id="PF00400">
    <property type="entry name" value="WD40"/>
    <property type="match status" value="7"/>
</dbReference>
<name>A0A7T8KJC1_CALRO</name>
<dbReference type="SUPFAM" id="SSF50978">
    <property type="entry name" value="WD40 repeat-like"/>
    <property type="match status" value="1"/>
</dbReference>
<dbReference type="OrthoDB" id="540662at2759"/>
<feature type="domain" description="Pre-mRNA processing factor 4 (PRP4)-like" evidence="4">
    <location>
        <begin position="75"/>
        <end position="127"/>
    </location>
</feature>
<keyword evidence="1 3" id="KW-0853">WD repeat</keyword>
<dbReference type="InterPro" id="IPR036285">
    <property type="entry name" value="PRP4-like_sf"/>
</dbReference>
<dbReference type="Proteomes" id="UP000595437">
    <property type="component" value="Chromosome 1"/>
</dbReference>
<dbReference type="PANTHER" id="PTHR19846">
    <property type="entry name" value="WD40 REPEAT PROTEIN"/>
    <property type="match status" value="1"/>
</dbReference>
<dbReference type="AlphaFoldDB" id="A0A7T8KJC1"/>
<dbReference type="SUPFAM" id="SSF158230">
    <property type="entry name" value="PRP4-like"/>
    <property type="match status" value="1"/>
</dbReference>
<feature type="repeat" description="WD" evidence="3">
    <location>
        <begin position="376"/>
        <end position="417"/>
    </location>
</feature>
<protein>
    <submittedName>
        <fullName evidence="5">U4/U6 small nuclear ribonucleoprotein Prp4</fullName>
    </submittedName>
</protein>
<feature type="repeat" description="WD" evidence="3">
    <location>
        <begin position="418"/>
        <end position="447"/>
    </location>
</feature>
<accession>A0A7T8KJC1</accession>
<dbReference type="Gene3D" id="4.10.280.110">
    <property type="entry name" value="Pre-mRNA processing factor 4 domain"/>
    <property type="match status" value="1"/>
</dbReference>
<dbReference type="PROSITE" id="PS00678">
    <property type="entry name" value="WD_REPEATS_1"/>
    <property type="match status" value="3"/>
</dbReference>
<dbReference type="PANTHER" id="PTHR19846:SF0">
    <property type="entry name" value="PRE-MRNA PROCESSING FACTOR 4"/>
    <property type="match status" value="1"/>
</dbReference>
<reference evidence="6" key="1">
    <citation type="submission" date="2021-01" db="EMBL/GenBank/DDBJ databases">
        <title>Caligus Genome Assembly.</title>
        <authorList>
            <person name="Gallardo-Escarate C."/>
        </authorList>
    </citation>
    <scope>NUCLEOTIDE SEQUENCE [LARGE SCALE GENOMIC DNA]</scope>
</reference>
<dbReference type="CDD" id="cd00200">
    <property type="entry name" value="WD40"/>
    <property type="match status" value="1"/>
</dbReference>
<dbReference type="SMART" id="SM00500">
    <property type="entry name" value="SFM"/>
    <property type="match status" value="1"/>
</dbReference>
<dbReference type="Gene3D" id="2.130.10.10">
    <property type="entry name" value="YVTN repeat-like/Quinoprotein amine dehydrogenase"/>
    <property type="match status" value="2"/>
</dbReference>
<dbReference type="PROSITE" id="PS50294">
    <property type="entry name" value="WD_REPEATS_REGION"/>
    <property type="match status" value="5"/>
</dbReference>
<dbReference type="GO" id="GO:0000398">
    <property type="term" value="P:mRNA splicing, via spliceosome"/>
    <property type="evidence" value="ECO:0007669"/>
    <property type="project" value="TreeGrafter"/>
</dbReference>
<gene>
    <name evidence="5" type="ORF">FKW44_001816</name>
</gene>
<keyword evidence="5" id="KW-0687">Ribonucleoprotein</keyword>
<dbReference type="InterPro" id="IPR015943">
    <property type="entry name" value="WD40/YVTN_repeat-like_dom_sf"/>
</dbReference>
<dbReference type="GO" id="GO:0030621">
    <property type="term" value="F:U4 snRNA binding"/>
    <property type="evidence" value="ECO:0007669"/>
    <property type="project" value="TreeGrafter"/>
</dbReference>
<dbReference type="GO" id="GO:0017070">
    <property type="term" value="F:U6 snRNA binding"/>
    <property type="evidence" value="ECO:0007669"/>
    <property type="project" value="TreeGrafter"/>
</dbReference>